<keyword evidence="7" id="KW-0418">Kinase</keyword>
<keyword evidence="9" id="KW-1133">Transmembrane helix</keyword>
<keyword evidence="6" id="KW-0812">Transmembrane</keyword>
<dbReference type="InterPro" id="IPR039606">
    <property type="entry name" value="Phytol/farnesol_kinase"/>
</dbReference>
<proteinExistence type="inferred from homology"/>
<protein>
    <recommendedName>
        <fullName evidence="12">phytol kinase</fullName>
        <ecNumber evidence="12">2.7.1.182</ecNumber>
    </recommendedName>
</protein>
<keyword evidence="8" id="KW-0809">Transit peptide</keyword>
<evidence type="ECO:0000256" key="5">
    <source>
        <dbReference type="ARBA" id="ARBA00022679"/>
    </source>
</evidence>
<dbReference type="PANTHER" id="PTHR32523">
    <property type="entry name" value="PHYTOL KINASE 1, CHLOROPLASTIC"/>
    <property type="match status" value="1"/>
</dbReference>
<dbReference type="Proteomes" id="UP000722791">
    <property type="component" value="Unassembled WGS sequence"/>
</dbReference>
<evidence type="ECO:0000256" key="9">
    <source>
        <dbReference type="ARBA" id="ARBA00022989"/>
    </source>
</evidence>
<dbReference type="EMBL" id="BNCQ01000059">
    <property type="protein sequence ID" value="GIM14803.1"/>
    <property type="molecule type" value="Genomic_DNA"/>
</dbReference>
<comment type="caution">
    <text evidence="15">The sequence shown here is derived from an EMBL/GenBank/DDBJ whole genome shotgun (WGS) entry which is preliminary data.</text>
</comment>
<evidence type="ECO:0000256" key="6">
    <source>
        <dbReference type="ARBA" id="ARBA00022692"/>
    </source>
</evidence>
<keyword evidence="10" id="KW-0472">Membrane</keyword>
<evidence type="ECO:0000313" key="16">
    <source>
        <dbReference type="Proteomes" id="UP000722791"/>
    </source>
</evidence>
<feature type="compositionally biased region" description="Low complexity" evidence="14">
    <location>
        <begin position="668"/>
        <end position="683"/>
    </location>
</feature>
<dbReference type="GO" id="GO:0010276">
    <property type="term" value="F:phytol kinase activity"/>
    <property type="evidence" value="ECO:0007669"/>
    <property type="project" value="UniProtKB-EC"/>
</dbReference>
<dbReference type="GO" id="GO:0016020">
    <property type="term" value="C:membrane"/>
    <property type="evidence" value="ECO:0007669"/>
    <property type="project" value="UniProtKB-SubCell"/>
</dbReference>
<dbReference type="EC" id="2.7.1.182" evidence="12"/>
<accession>A0A8J4GTG4</accession>
<evidence type="ECO:0000256" key="11">
    <source>
        <dbReference type="ARBA" id="ARBA00024015"/>
    </source>
</evidence>
<comment type="catalytic activity">
    <reaction evidence="13">
        <text>phytol + CTP = phytyl phosphate + CDP + H(+)</text>
        <dbReference type="Rhea" id="RHEA:38055"/>
        <dbReference type="ChEBI" id="CHEBI:15378"/>
        <dbReference type="ChEBI" id="CHEBI:17327"/>
        <dbReference type="ChEBI" id="CHEBI:37563"/>
        <dbReference type="ChEBI" id="CHEBI:58069"/>
        <dbReference type="ChEBI" id="CHEBI:75483"/>
        <dbReference type="EC" id="2.7.1.182"/>
    </reaction>
</comment>
<dbReference type="PANTHER" id="PTHR32523:SF8">
    <property type="entry name" value="DOLICHOL KINASE"/>
    <property type="match status" value="1"/>
</dbReference>
<feature type="region of interest" description="Disordered" evidence="14">
    <location>
        <begin position="626"/>
        <end position="703"/>
    </location>
</feature>
<comment type="pathway">
    <text evidence="11">Cofactor biosynthesis; tocopherol biosynthesis.</text>
</comment>
<name>A0A8J4GTG4_9CHLO</name>
<feature type="region of interest" description="Disordered" evidence="14">
    <location>
        <begin position="1210"/>
        <end position="1255"/>
    </location>
</feature>
<evidence type="ECO:0000256" key="3">
    <source>
        <dbReference type="ARBA" id="ARBA00022528"/>
    </source>
</evidence>
<evidence type="ECO:0000256" key="12">
    <source>
        <dbReference type="ARBA" id="ARBA00039024"/>
    </source>
</evidence>
<keyword evidence="3" id="KW-0150">Chloroplast</keyword>
<evidence type="ECO:0000313" key="15">
    <source>
        <dbReference type="EMBL" id="GIM14803.1"/>
    </source>
</evidence>
<evidence type="ECO:0000256" key="2">
    <source>
        <dbReference type="ARBA" id="ARBA00010794"/>
    </source>
</evidence>
<evidence type="ECO:0000256" key="13">
    <source>
        <dbReference type="ARBA" id="ARBA00048889"/>
    </source>
</evidence>
<comment type="subcellular location">
    <subcellularLocation>
        <location evidence="1">Plastid</location>
        <location evidence="1">Chloroplast membrane</location>
        <topology evidence="1">Multi-pass membrane protein</topology>
    </subcellularLocation>
</comment>
<gene>
    <name evidence="15" type="ORF">Vretimale_17686</name>
</gene>
<feature type="non-terminal residue" evidence="15">
    <location>
        <position position="1412"/>
    </location>
</feature>
<evidence type="ECO:0000256" key="4">
    <source>
        <dbReference type="ARBA" id="ARBA00022640"/>
    </source>
</evidence>
<evidence type="ECO:0000256" key="8">
    <source>
        <dbReference type="ARBA" id="ARBA00022946"/>
    </source>
</evidence>
<evidence type="ECO:0000256" key="1">
    <source>
        <dbReference type="ARBA" id="ARBA00004508"/>
    </source>
</evidence>
<dbReference type="GO" id="GO:0009507">
    <property type="term" value="C:chloroplast"/>
    <property type="evidence" value="ECO:0007669"/>
    <property type="project" value="UniProtKB-SubCell"/>
</dbReference>
<evidence type="ECO:0000256" key="7">
    <source>
        <dbReference type="ARBA" id="ARBA00022777"/>
    </source>
</evidence>
<evidence type="ECO:0000256" key="14">
    <source>
        <dbReference type="SAM" id="MobiDB-lite"/>
    </source>
</evidence>
<reference evidence="15" key="1">
    <citation type="journal article" date="2021" name="Proc. Natl. Acad. Sci. U.S.A.">
        <title>Three genomes in the algal genus Volvox reveal the fate of a haploid sex-determining region after a transition to homothallism.</title>
        <authorList>
            <person name="Yamamoto K."/>
            <person name="Hamaji T."/>
            <person name="Kawai-Toyooka H."/>
            <person name="Matsuzaki R."/>
            <person name="Takahashi F."/>
            <person name="Nishimura Y."/>
            <person name="Kawachi M."/>
            <person name="Noguchi H."/>
            <person name="Minakuchi Y."/>
            <person name="Umen J.G."/>
            <person name="Toyoda A."/>
            <person name="Nozaki H."/>
        </authorList>
    </citation>
    <scope>NUCLEOTIDE SEQUENCE</scope>
    <source>
        <strain evidence="15">NIES-3785</strain>
    </source>
</reference>
<organism evidence="15 16">
    <name type="scientific">Volvox reticuliferus</name>
    <dbReference type="NCBI Taxonomy" id="1737510"/>
    <lineage>
        <taxon>Eukaryota</taxon>
        <taxon>Viridiplantae</taxon>
        <taxon>Chlorophyta</taxon>
        <taxon>core chlorophytes</taxon>
        <taxon>Chlorophyceae</taxon>
        <taxon>CS clade</taxon>
        <taxon>Chlamydomonadales</taxon>
        <taxon>Volvocaceae</taxon>
        <taxon>Volvox</taxon>
    </lineage>
</organism>
<feature type="region of interest" description="Disordered" evidence="14">
    <location>
        <begin position="1388"/>
        <end position="1412"/>
    </location>
</feature>
<sequence>SQCERFPITYTRYLASKYALHLNQNYAEADSALSQLLKLDSCNDKSFNQFPVETIVAACEVVRSLKDIYSRKECRDFRVQHGLTKHATVWEQRILPSYAWVLQSLWTDCNREAGVQSDIRMLLSGLKSDMEDLLINFLPSKPYYHYLDDLDMDSWGRLLLSIVRTQIPFCLARELEAFRRYLIETASFPQPAVHIDPITRCLLLCGRVAHLGLRHVESCESISKSRMLEHACALRLTLAERPWNWDASDTDTCLFGLLKRASQGLPWRWLKGVPICTQTTVLLKTPASAERVPVDLPMPECTACEQRWRMLSHATVQCYLGWWLAASMLVLRPGGEGGLSLPINLQVACRACWQRRGQREEGDLRGLQAPLYAAGVSWVYGLLTRQCRSAVAAAVSSAAAVPMAEAAPGAGAALPPPCAADEGIRGSASATAASGVSGAGSILSTAPVVISSVTTLKGPSPRRPSPLRPVTASAAVTAAMAATTVGVATGNGIGATVAVAKAAELPYSAQNMYDMILPVGEHCVDYVMAVSTLGSAFAETLAIAALSLSLSLQHMDSNAAAVRLPRCWQLLGRILAMDLGSTRSRTLRDLAQAAGRALRLKVPSGPSATRPAVPMELTKMMMADRKSYSNDSGSHRPVRSAGCASGGGSDEDRDTDSCCSEGVTSFSPEQQQQPQQPEQPQQQGNHPHLHHHLNIQPQGRWTPIDGTCESPSLTLRCLLNSPFLSSLERTLRALLSASGQGDGCIAGLAQAAPASQLGAAYDMASACVAVDLALRRPGCWPALLAHAPAQQMSSLILTMRKLTVTADKMALRLQIQQTAKAAAAVTVAAAAAAATEAQPLGDPRVLWRLQLIGLLEQCLPFTLAPRAAAASVRAAAASAATDAAEAAPAAAAGGGGRTSPARSSPISFSASQASSLFAVMMPPVPERPGPHLFVNLGLCGIDDVVAGCGGIGDGDNGVVWDEFDQVYIDAGPGWLDVLGFGACPAIGSPPRAQQERLIVLAAASWLPLLLTTPENNDGAGTGTSEDTVGVRRNVRLAPVSMSVLSVHGGHRVAWQYLLLLARQCLTAVGTAAHTGWMQLLRRLLIVDQITAVLRLYCTWMKWSQQIMTTETAVAMSSSGDGGGGVAEATATPATDMGGHEDDATRNGATRNFRPAGVSVEFFELHAAAMKASEVLSTVLDVLETLVAAAPEAIAVALADNRKARELIAAEENLSTGGPPDGDGELPYPGAGSPAVLAAQRRQRRQRQRREGARKAALPPVWGPGLPLDTALVSVLTLYGRHGLMHCLGELSRVRADRFSFLPQGLSAPTAAMPYSSGDVGGWRPLPDPTVVLQGLSFPVCAYEGCTNLEGSSEATLLLRACGGVRGLSAVCYCRLPCQKADGRVTATAETRGSMGRGSSGDTASGQHRTKVL</sequence>
<evidence type="ECO:0000256" key="10">
    <source>
        <dbReference type="ARBA" id="ARBA00023136"/>
    </source>
</evidence>
<comment type="similarity">
    <text evidence="2">Belongs to the polyprenol kinase family.</text>
</comment>
<keyword evidence="5" id="KW-0808">Transferase</keyword>
<keyword evidence="4" id="KW-0934">Plastid</keyword>